<dbReference type="EMBL" id="BJJW01000002">
    <property type="protein sequence ID" value="GDZ82932.1"/>
    <property type="molecule type" value="Genomic_DNA"/>
</dbReference>
<dbReference type="RefSeq" id="WP_149333566.1">
    <property type="nucleotide sequence ID" value="NZ_BJJW01000002.1"/>
</dbReference>
<dbReference type="Pfam" id="PF04657">
    <property type="entry name" value="DMT_YdcZ"/>
    <property type="match status" value="2"/>
</dbReference>
<sequence>MLYFIGLFAGFLLANQSPINAKLGFVLKSPLRSSLLSFTVGTFFLILIYFVSGQQQVNLINVATNNPWWIWFGGLLGVIFLTSNILMFPKLGAIQTIILPIIGQVIMGVVIDTFGLFNMPIGTLTVTKVIGILLLLGGIYVAVVLANRFEVKREKKQLGADTNINIWRMWAILVGAFSAIQQAINGRLGYLLHSVVGSAVISFFSGTVVILIVVLLKERRLWPKTVRITKQPVWLFTGGILGALFVFSTAFLVPKLGAGMTVTLSLSGSIIGSIVVAQFGWWQSLKQNVTRVQIIGIALMVASIALIKFG</sequence>
<keyword evidence="1" id="KW-0812">Transmembrane</keyword>
<name>A0A5A5TYE1_LEUCI</name>
<accession>A0A5A5TYE1</accession>
<feature type="transmembrane region" description="Helical" evidence="1">
    <location>
        <begin position="166"/>
        <end position="184"/>
    </location>
</feature>
<evidence type="ECO:0000256" key="1">
    <source>
        <dbReference type="SAM" id="Phobius"/>
    </source>
</evidence>
<feature type="transmembrane region" description="Helical" evidence="1">
    <location>
        <begin position="259"/>
        <end position="282"/>
    </location>
</feature>
<feature type="transmembrane region" description="Helical" evidence="1">
    <location>
        <begin position="190"/>
        <end position="213"/>
    </location>
</feature>
<feature type="transmembrane region" description="Helical" evidence="1">
    <location>
        <begin position="68"/>
        <end position="88"/>
    </location>
</feature>
<dbReference type="InterPro" id="IPR006750">
    <property type="entry name" value="YdcZ"/>
</dbReference>
<dbReference type="AlphaFoldDB" id="A0A5A5TYE1"/>
<evidence type="ECO:0000313" key="2">
    <source>
        <dbReference type="EMBL" id="GDZ82932.1"/>
    </source>
</evidence>
<feature type="transmembrane region" description="Helical" evidence="1">
    <location>
        <begin position="129"/>
        <end position="146"/>
    </location>
</feature>
<dbReference type="Proteomes" id="UP000323274">
    <property type="component" value="Unassembled WGS sequence"/>
</dbReference>
<dbReference type="PANTHER" id="PTHR34821">
    <property type="entry name" value="INNER MEMBRANE PROTEIN YDCZ"/>
    <property type="match status" value="1"/>
</dbReference>
<feature type="transmembrane region" description="Helical" evidence="1">
    <location>
        <begin position="289"/>
        <end position="307"/>
    </location>
</feature>
<protein>
    <submittedName>
        <fullName evidence="2">Membrane protein</fullName>
    </submittedName>
</protein>
<reference evidence="2" key="1">
    <citation type="submission" date="2019-04" db="EMBL/GenBank/DDBJ databases">
        <title>A pseudo-fructophilic Leuconostoc citreum strain F192-5 isolated from peel of satsuma mandarin: the first report for isolation and characterization of strain-dependent fructophilic-like characteristics.</title>
        <authorList>
            <person name="Maeno S."/>
            <person name="Tanizawa Y."/>
            <person name="Kajikawa A."/>
            <person name="Kanesaki Y."/>
            <person name="Kubota E."/>
            <person name="Arita M."/>
            <person name="Leon D."/>
            <person name="Endo A."/>
        </authorList>
    </citation>
    <scope>NUCLEOTIDE SEQUENCE [LARGE SCALE GENOMIC DNA]</scope>
    <source>
        <strain evidence="2">F192-5</strain>
    </source>
</reference>
<feature type="transmembrane region" description="Helical" evidence="1">
    <location>
        <begin position="97"/>
        <end position="117"/>
    </location>
</feature>
<keyword evidence="1" id="KW-1133">Transmembrane helix</keyword>
<feature type="transmembrane region" description="Helical" evidence="1">
    <location>
        <begin position="233"/>
        <end position="253"/>
    </location>
</feature>
<organism evidence="2">
    <name type="scientific">Leuconostoc citreum</name>
    <dbReference type="NCBI Taxonomy" id="33964"/>
    <lineage>
        <taxon>Bacteria</taxon>
        <taxon>Bacillati</taxon>
        <taxon>Bacillota</taxon>
        <taxon>Bacilli</taxon>
        <taxon>Lactobacillales</taxon>
        <taxon>Lactobacillaceae</taxon>
        <taxon>Leuconostoc</taxon>
    </lineage>
</organism>
<gene>
    <name evidence="2" type="primary">ysbC</name>
    <name evidence="2" type="ORF">LCIT_01740</name>
</gene>
<keyword evidence="1" id="KW-0472">Membrane</keyword>
<comment type="caution">
    <text evidence="2">The sequence shown here is derived from an EMBL/GenBank/DDBJ whole genome shotgun (WGS) entry which is preliminary data.</text>
</comment>
<dbReference type="GO" id="GO:0005886">
    <property type="term" value="C:plasma membrane"/>
    <property type="evidence" value="ECO:0007669"/>
    <property type="project" value="TreeGrafter"/>
</dbReference>
<proteinExistence type="predicted"/>
<dbReference type="PANTHER" id="PTHR34821:SF2">
    <property type="entry name" value="INNER MEMBRANE PROTEIN YDCZ"/>
    <property type="match status" value="1"/>
</dbReference>